<accession>A0A2P6N4V0</accession>
<keyword evidence="8" id="KW-1185">Reference proteome</keyword>
<dbReference type="AlphaFoldDB" id="A0A2P6N4V0"/>
<dbReference type="PANTHER" id="PTHR11706:SF101">
    <property type="entry name" value="MANGANESE TRANSPORTER SMF1"/>
    <property type="match status" value="1"/>
</dbReference>
<evidence type="ECO:0000256" key="3">
    <source>
        <dbReference type="ARBA" id="ARBA00022989"/>
    </source>
</evidence>
<dbReference type="OrthoDB" id="409173at2759"/>
<dbReference type="GO" id="GO:0005886">
    <property type="term" value="C:plasma membrane"/>
    <property type="evidence" value="ECO:0007669"/>
    <property type="project" value="TreeGrafter"/>
</dbReference>
<evidence type="ECO:0000313" key="8">
    <source>
        <dbReference type="Proteomes" id="UP000241769"/>
    </source>
</evidence>
<keyword evidence="3 6" id="KW-1133">Transmembrane helix</keyword>
<dbReference type="InterPro" id="IPR001046">
    <property type="entry name" value="NRAMP_fam"/>
</dbReference>
<dbReference type="GO" id="GO:0034755">
    <property type="term" value="P:iron ion transmembrane transport"/>
    <property type="evidence" value="ECO:0007669"/>
    <property type="project" value="TreeGrafter"/>
</dbReference>
<dbReference type="NCBIfam" id="NF037982">
    <property type="entry name" value="Nramp_1"/>
    <property type="match status" value="1"/>
</dbReference>
<protein>
    <submittedName>
        <fullName evidence="7">Uncharacterized protein</fullName>
    </submittedName>
</protein>
<dbReference type="STRING" id="1890364.A0A2P6N4V0"/>
<evidence type="ECO:0000256" key="5">
    <source>
        <dbReference type="SAM" id="MobiDB-lite"/>
    </source>
</evidence>
<keyword evidence="4 6" id="KW-0472">Membrane</keyword>
<dbReference type="PANTHER" id="PTHR11706">
    <property type="entry name" value="SOLUTE CARRIER PROTEIN FAMILY 11 MEMBER"/>
    <property type="match status" value="1"/>
</dbReference>
<feature type="compositionally biased region" description="Basic and acidic residues" evidence="5">
    <location>
        <begin position="68"/>
        <end position="86"/>
    </location>
</feature>
<feature type="transmembrane region" description="Helical" evidence="6">
    <location>
        <begin position="133"/>
        <end position="150"/>
    </location>
</feature>
<dbReference type="InParanoid" id="A0A2P6N4V0"/>
<organism evidence="7 8">
    <name type="scientific">Planoprotostelium fungivorum</name>
    <dbReference type="NCBI Taxonomy" id="1890364"/>
    <lineage>
        <taxon>Eukaryota</taxon>
        <taxon>Amoebozoa</taxon>
        <taxon>Evosea</taxon>
        <taxon>Variosea</taxon>
        <taxon>Cavosteliida</taxon>
        <taxon>Cavosteliaceae</taxon>
        <taxon>Planoprotostelium</taxon>
    </lineage>
</organism>
<dbReference type="EMBL" id="MDYQ01000203">
    <property type="protein sequence ID" value="PRP78971.1"/>
    <property type="molecule type" value="Genomic_DNA"/>
</dbReference>
<evidence type="ECO:0000256" key="6">
    <source>
        <dbReference type="SAM" id="Phobius"/>
    </source>
</evidence>
<comment type="subcellular location">
    <subcellularLocation>
        <location evidence="1">Membrane</location>
        <topology evidence="1">Multi-pass membrane protein</topology>
    </subcellularLocation>
</comment>
<gene>
    <name evidence="7" type="ORF">PROFUN_13283</name>
</gene>
<evidence type="ECO:0000256" key="1">
    <source>
        <dbReference type="ARBA" id="ARBA00004141"/>
    </source>
</evidence>
<reference evidence="7 8" key="1">
    <citation type="journal article" date="2018" name="Genome Biol. Evol.">
        <title>Multiple Roots of Fruiting Body Formation in Amoebozoa.</title>
        <authorList>
            <person name="Hillmann F."/>
            <person name="Forbes G."/>
            <person name="Novohradska S."/>
            <person name="Ferling I."/>
            <person name="Riege K."/>
            <person name="Groth M."/>
            <person name="Westermann M."/>
            <person name="Marz M."/>
            <person name="Spaller T."/>
            <person name="Winckler T."/>
            <person name="Schaap P."/>
            <person name="Glockner G."/>
        </authorList>
    </citation>
    <scope>NUCLEOTIDE SEQUENCE [LARGE SCALE GENOMIC DNA]</scope>
    <source>
        <strain evidence="7 8">Jena</strain>
    </source>
</reference>
<comment type="caution">
    <text evidence="7">The sequence shown here is derived from an EMBL/GenBank/DDBJ whole genome shotgun (WGS) entry which is preliminary data.</text>
</comment>
<dbReference type="GO" id="GO:0030026">
    <property type="term" value="P:intracellular manganese ion homeostasis"/>
    <property type="evidence" value="ECO:0007669"/>
    <property type="project" value="TreeGrafter"/>
</dbReference>
<evidence type="ECO:0000256" key="2">
    <source>
        <dbReference type="ARBA" id="ARBA00022692"/>
    </source>
</evidence>
<feature type="non-terminal residue" evidence="7">
    <location>
        <position position="230"/>
    </location>
</feature>
<evidence type="ECO:0000256" key="4">
    <source>
        <dbReference type="ARBA" id="ARBA00023136"/>
    </source>
</evidence>
<proteinExistence type="predicted"/>
<dbReference type="GO" id="GO:0015086">
    <property type="term" value="F:cadmium ion transmembrane transporter activity"/>
    <property type="evidence" value="ECO:0007669"/>
    <property type="project" value="TreeGrafter"/>
</dbReference>
<keyword evidence="2 6" id="KW-0812">Transmembrane</keyword>
<evidence type="ECO:0000313" key="7">
    <source>
        <dbReference type="EMBL" id="PRP78971.1"/>
    </source>
</evidence>
<name>A0A2P6N4V0_9EUKA</name>
<sequence length="230" mass="25890">MPFARYSMGLQRPETAGFTTSYIMNFHTPRPEESTDGLELFDLKDAEEEKFIAANAKTSEEGGGTEELQQRTKTSSDESSDVTREDPARWQKVLLLLDRIRKPFQKRKDQKAPEPERELTQWEKRWKKVSDPMLKYLSYVGPGLVVAVAYMDPGNFGTDLAAGSGFGYDLLFVVLLSSVIACFLQALALRLGAVTGLNLAQVCQREMPTWLKWICYLAMEAAIISTDFAE</sequence>
<dbReference type="Proteomes" id="UP000241769">
    <property type="component" value="Unassembled WGS sequence"/>
</dbReference>
<feature type="transmembrane region" description="Helical" evidence="6">
    <location>
        <begin position="170"/>
        <end position="189"/>
    </location>
</feature>
<dbReference type="GO" id="GO:0005384">
    <property type="term" value="F:manganese ion transmembrane transporter activity"/>
    <property type="evidence" value="ECO:0007669"/>
    <property type="project" value="TreeGrafter"/>
</dbReference>
<dbReference type="Pfam" id="PF01566">
    <property type="entry name" value="Nramp"/>
    <property type="match status" value="1"/>
</dbReference>
<feature type="region of interest" description="Disordered" evidence="5">
    <location>
        <begin position="51"/>
        <end position="86"/>
    </location>
</feature>